<evidence type="ECO:0000259" key="2">
    <source>
        <dbReference type="Pfam" id="PF01266"/>
    </source>
</evidence>
<dbReference type="STRING" id="1549855.AY555_01500"/>
<feature type="domain" description="FAD dependent oxidoreductase" evidence="2">
    <location>
        <begin position="29"/>
        <end position="379"/>
    </location>
</feature>
<keyword evidence="1" id="KW-0560">Oxidoreductase</keyword>
<dbReference type="Pfam" id="PF01266">
    <property type="entry name" value="DAO"/>
    <property type="match status" value="1"/>
</dbReference>
<dbReference type="OrthoDB" id="9806601at2"/>
<dbReference type="GO" id="GO:0005737">
    <property type="term" value="C:cytoplasm"/>
    <property type="evidence" value="ECO:0007669"/>
    <property type="project" value="TreeGrafter"/>
</dbReference>
<keyword evidence="4" id="KW-1185">Reference proteome</keyword>
<dbReference type="PANTHER" id="PTHR13847:SF281">
    <property type="entry name" value="FAD DEPENDENT OXIDOREDUCTASE DOMAIN-CONTAINING PROTEIN"/>
    <property type="match status" value="1"/>
</dbReference>
<evidence type="ECO:0000256" key="1">
    <source>
        <dbReference type="ARBA" id="ARBA00023002"/>
    </source>
</evidence>
<dbReference type="InterPro" id="IPR036188">
    <property type="entry name" value="FAD/NAD-bd_sf"/>
</dbReference>
<dbReference type="AlphaFoldDB" id="A0A143DBG1"/>
<sequence length="423" mass="45823">MQKFSMSWYAASAHEAAPRPALSESCHVDVCIIGAGITGCSAALHLAQRGYRVLVLEAGTIGCGASGRSGGQMIAGYNLGQDRIARLVGGDDARHLWGLCEESLALTRSLVAEHAIDCDFVNGHVMVGEKSRHASALHALCREWEDGGRKGLELWDRAQTQAHVASPRYTCALYDPGGGHLHPLNYTLGLASAAERAGAIFCEQTPMVSWQAGDPAVVRTPHGLVHARFVLFCGNAYLWGSESALARTIMPVGTYIAATEPLGEARARALVPGNEAVADCRFVLNYFRCSRDHRLLYGGRVSYSRLDPPSVSEAMRKSMVDCFPQLADVRIDYAWGGLVAITMNRMPHFGRLSPNALFAHGFSGHGIALTGLAGKLMAEVIDGQAGRFDVFTRIPHHAFPGGRWMRTPLLVLAMMWRRLCDVL</sequence>
<reference evidence="3 4" key="1">
    <citation type="submission" date="2016-02" db="EMBL/GenBank/DDBJ databases">
        <title>Complete Genome of H5569, the type strain of the newly described species Haematospirillium jordaniae.</title>
        <authorList>
            <person name="Nicholson A.C."/>
            <person name="Humrighouse B.W."/>
            <person name="Loparov V."/>
            <person name="McQuiston J.R."/>
        </authorList>
    </citation>
    <scope>NUCLEOTIDE SEQUENCE [LARGE SCALE GENOMIC DNA]</scope>
    <source>
        <strain evidence="3 4">H5569</strain>
    </source>
</reference>
<dbReference type="GO" id="GO:0016491">
    <property type="term" value="F:oxidoreductase activity"/>
    <property type="evidence" value="ECO:0007669"/>
    <property type="project" value="UniProtKB-KW"/>
</dbReference>
<dbReference type="Proteomes" id="UP000076066">
    <property type="component" value="Chromosome"/>
</dbReference>
<dbReference type="EMBL" id="CP014525">
    <property type="protein sequence ID" value="AMW34065.1"/>
    <property type="molecule type" value="Genomic_DNA"/>
</dbReference>
<dbReference type="InterPro" id="IPR006076">
    <property type="entry name" value="FAD-dep_OxRdtase"/>
</dbReference>
<protein>
    <submittedName>
        <fullName evidence="3">FAD-dependent oxidoreductase</fullName>
    </submittedName>
</protein>
<organism evidence="3 4">
    <name type="scientific">Haematospirillum jordaniae</name>
    <dbReference type="NCBI Taxonomy" id="1549855"/>
    <lineage>
        <taxon>Bacteria</taxon>
        <taxon>Pseudomonadati</taxon>
        <taxon>Pseudomonadota</taxon>
        <taxon>Alphaproteobacteria</taxon>
        <taxon>Rhodospirillales</taxon>
        <taxon>Novispirillaceae</taxon>
        <taxon>Haematospirillum</taxon>
    </lineage>
</organism>
<gene>
    <name evidence="3" type="ORF">AY555_01500</name>
</gene>
<proteinExistence type="predicted"/>
<dbReference type="KEGG" id="hjo:AY555_01500"/>
<name>A0A143DBG1_9PROT</name>
<dbReference type="Gene3D" id="3.50.50.60">
    <property type="entry name" value="FAD/NAD(P)-binding domain"/>
    <property type="match status" value="1"/>
</dbReference>
<dbReference type="Gene3D" id="3.30.9.10">
    <property type="entry name" value="D-Amino Acid Oxidase, subunit A, domain 2"/>
    <property type="match status" value="1"/>
</dbReference>
<dbReference type="SUPFAM" id="SSF51905">
    <property type="entry name" value="FAD/NAD(P)-binding domain"/>
    <property type="match status" value="1"/>
</dbReference>
<accession>A0A143DBG1</accession>
<dbReference type="GeneID" id="53315833"/>
<dbReference type="PANTHER" id="PTHR13847">
    <property type="entry name" value="SARCOSINE DEHYDROGENASE-RELATED"/>
    <property type="match status" value="1"/>
</dbReference>
<dbReference type="RefSeq" id="WP_066132494.1">
    <property type="nucleotide sequence ID" value="NZ_CP014525.1"/>
</dbReference>
<evidence type="ECO:0000313" key="3">
    <source>
        <dbReference type="EMBL" id="AMW34065.1"/>
    </source>
</evidence>
<evidence type="ECO:0000313" key="4">
    <source>
        <dbReference type="Proteomes" id="UP000076066"/>
    </source>
</evidence>